<protein>
    <submittedName>
        <fullName evidence="2">Uncharacterized protein</fullName>
    </submittedName>
</protein>
<feature type="transmembrane region" description="Helical" evidence="1">
    <location>
        <begin position="43"/>
        <end position="65"/>
    </location>
</feature>
<keyword evidence="1" id="KW-0472">Membrane</keyword>
<gene>
    <name evidence="2" type="ORF">ECRASSUSDP1_LOCUS13249</name>
</gene>
<keyword evidence="1" id="KW-0812">Transmembrane</keyword>
<proteinExistence type="predicted"/>
<dbReference type="EMBL" id="CAMPGE010013178">
    <property type="protein sequence ID" value="CAI2371923.1"/>
    <property type="molecule type" value="Genomic_DNA"/>
</dbReference>
<dbReference type="AlphaFoldDB" id="A0AAD1XGH2"/>
<comment type="caution">
    <text evidence="2">The sequence shown here is derived from an EMBL/GenBank/DDBJ whole genome shotgun (WGS) entry which is preliminary data.</text>
</comment>
<accession>A0AAD1XGH2</accession>
<evidence type="ECO:0000313" key="3">
    <source>
        <dbReference type="Proteomes" id="UP001295684"/>
    </source>
</evidence>
<name>A0AAD1XGH2_EUPCR</name>
<evidence type="ECO:0000313" key="2">
    <source>
        <dbReference type="EMBL" id="CAI2371923.1"/>
    </source>
</evidence>
<feature type="transmembrane region" description="Helical" evidence="1">
    <location>
        <begin position="90"/>
        <end position="110"/>
    </location>
</feature>
<keyword evidence="3" id="KW-1185">Reference proteome</keyword>
<evidence type="ECO:0000256" key="1">
    <source>
        <dbReference type="SAM" id="Phobius"/>
    </source>
</evidence>
<organism evidence="2 3">
    <name type="scientific">Euplotes crassus</name>
    <dbReference type="NCBI Taxonomy" id="5936"/>
    <lineage>
        <taxon>Eukaryota</taxon>
        <taxon>Sar</taxon>
        <taxon>Alveolata</taxon>
        <taxon>Ciliophora</taxon>
        <taxon>Intramacronucleata</taxon>
        <taxon>Spirotrichea</taxon>
        <taxon>Hypotrichia</taxon>
        <taxon>Euplotida</taxon>
        <taxon>Euplotidae</taxon>
        <taxon>Moneuplotes</taxon>
    </lineage>
</organism>
<sequence length="111" mass="12853">MGHFFNVIHSYGFEISLSVVTIVFFCIFPLLRMIANEFEGPQTLLYSILYYYQAVSSIGVVIYAAENIKFDELTERHRQQNGEVKCNPLLFLYSLIFFIGHHNIALVKVIK</sequence>
<reference evidence="2" key="1">
    <citation type="submission" date="2023-07" db="EMBL/GenBank/DDBJ databases">
        <authorList>
            <consortium name="AG Swart"/>
            <person name="Singh M."/>
            <person name="Singh A."/>
            <person name="Seah K."/>
            <person name="Emmerich C."/>
        </authorList>
    </citation>
    <scope>NUCLEOTIDE SEQUENCE</scope>
    <source>
        <strain evidence="2">DP1</strain>
    </source>
</reference>
<feature type="transmembrane region" description="Helical" evidence="1">
    <location>
        <begin position="12"/>
        <end position="31"/>
    </location>
</feature>
<dbReference type="Proteomes" id="UP001295684">
    <property type="component" value="Unassembled WGS sequence"/>
</dbReference>
<keyword evidence="1" id="KW-1133">Transmembrane helix</keyword>